<sequence length="200" mass="21898">MADWIRSLMENGGCLTIALLMFLENVFPPIPSEVITPLAGSLATDGQLGIVAVIAAGSAGSVAGALLWFAIGKMTGDKRLKAWSAKHGRWVTLSPEDIRKAENWFEKHGTKAVFLARLVPTLRTLLAIPAGIFAMPLLKFIPLTFAGTLLWEGALAFAGYQLGDNYQQIEHYLNPITTGIFVILVLYYLYRVITFRSDKA</sequence>
<evidence type="ECO:0000256" key="6">
    <source>
        <dbReference type="SAM" id="Phobius"/>
    </source>
</evidence>
<comment type="subcellular location">
    <subcellularLocation>
        <location evidence="1">Cell membrane</location>
        <topology evidence="1">Multi-pass membrane protein</topology>
    </subcellularLocation>
</comment>
<evidence type="ECO:0000256" key="3">
    <source>
        <dbReference type="ARBA" id="ARBA00022692"/>
    </source>
</evidence>
<reference evidence="8 9" key="1">
    <citation type="submission" date="2019-12" db="EMBL/GenBank/DDBJ databases">
        <title>Genomic-based taxomic classification of the family Erythrobacteraceae.</title>
        <authorList>
            <person name="Xu L."/>
        </authorList>
    </citation>
    <scope>NUCLEOTIDE SEQUENCE [LARGE SCALE GENOMIC DNA]</scope>
    <source>
        <strain evidence="8 9">MCCC 1A09962</strain>
    </source>
</reference>
<keyword evidence="4 6" id="KW-1133">Transmembrane helix</keyword>
<evidence type="ECO:0000259" key="7">
    <source>
        <dbReference type="Pfam" id="PF09335"/>
    </source>
</evidence>
<dbReference type="Pfam" id="PF09335">
    <property type="entry name" value="VTT_dom"/>
    <property type="match status" value="1"/>
</dbReference>
<keyword evidence="2" id="KW-1003">Cell membrane</keyword>
<evidence type="ECO:0000313" key="9">
    <source>
        <dbReference type="Proteomes" id="UP000433104"/>
    </source>
</evidence>
<evidence type="ECO:0000313" key="8">
    <source>
        <dbReference type="EMBL" id="MXO84433.1"/>
    </source>
</evidence>
<keyword evidence="9" id="KW-1185">Reference proteome</keyword>
<dbReference type="OrthoDB" id="9813426at2"/>
<dbReference type="GO" id="GO:0005886">
    <property type="term" value="C:plasma membrane"/>
    <property type="evidence" value="ECO:0007669"/>
    <property type="project" value="UniProtKB-SubCell"/>
</dbReference>
<feature type="domain" description="VTT" evidence="7">
    <location>
        <begin position="30"/>
        <end position="161"/>
    </location>
</feature>
<keyword evidence="5 6" id="KW-0472">Membrane</keyword>
<comment type="caution">
    <text evidence="8">The sequence shown here is derived from an EMBL/GenBank/DDBJ whole genome shotgun (WGS) entry which is preliminary data.</text>
</comment>
<organism evidence="8 9">
    <name type="scientific">Parapontixanthobacter aurantiacus</name>
    <dbReference type="NCBI Taxonomy" id="1463599"/>
    <lineage>
        <taxon>Bacteria</taxon>
        <taxon>Pseudomonadati</taxon>
        <taxon>Pseudomonadota</taxon>
        <taxon>Alphaproteobacteria</taxon>
        <taxon>Sphingomonadales</taxon>
        <taxon>Erythrobacteraceae</taxon>
        <taxon>Parapontixanthobacter</taxon>
    </lineage>
</organism>
<dbReference type="AlphaFoldDB" id="A0A844ZBE3"/>
<dbReference type="PANTHER" id="PTHR42709">
    <property type="entry name" value="ALKALINE PHOSPHATASE LIKE PROTEIN"/>
    <property type="match status" value="1"/>
</dbReference>
<proteinExistence type="predicted"/>
<feature type="transmembrane region" description="Helical" evidence="6">
    <location>
        <begin position="140"/>
        <end position="160"/>
    </location>
</feature>
<feature type="transmembrane region" description="Helical" evidence="6">
    <location>
        <begin position="114"/>
        <end position="134"/>
    </location>
</feature>
<dbReference type="PANTHER" id="PTHR42709:SF6">
    <property type="entry name" value="UNDECAPRENYL PHOSPHATE TRANSPORTER A"/>
    <property type="match status" value="1"/>
</dbReference>
<gene>
    <name evidence="8" type="ORF">GRI38_00070</name>
</gene>
<dbReference type="RefSeq" id="WP_160681011.1">
    <property type="nucleotide sequence ID" value="NZ_WTYW01000001.1"/>
</dbReference>
<feature type="transmembrane region" description="Helical" evidence="6">
    <location>
        <begin position="12"/>
        <end position="30"/>
    </location>
</feature>
<feature type="transmembrane region" description="Helical" evidence="6">
    <location>
        <begin position="172"/>
        <end position="190"/>
    </location>
</feature>
<accession>A0A844ZBE3</accession>
<dbReference type="EMBL" id="WTYW01000001">
    <property type="protein sequence ID" value="MXO84433.1"/>
    <property type="molecule type" value="Genomic_DNA"/>
</dbReference>
<feature type="transmembrane region" description="Helical" evidence="6">
    <location>
        <begin position="50"/>
        <end position="71"/>
    </location>
</feature>
<dbReference type="InterPro" id="IPR051311">
    <property type="entry name" value="DedA_domain"/>
</dbReference>
<dbReference type="Proteomes" id="UP000433104">
    <property type="component" value="Unassembled WGS sequence"/>
</dbReference>
<keyword evidence="3 6" id="KW-0812">Transmembrane</keyword>
<evidence type="ECO:0000256" key="2">
    <source>
        <dbReference type="ARBA" id="ARBA00022475"/>
    </source>
</evidence>
<name>A0A844ZBE3_9SPHN</name>
<dbReference type="InterPro" id="IPR032816">
    <property type="entry name" value="VTT_dom"/>
</dbReference>
<evidence type="ECO:0000256" key="4">
    <source>
        <dbReference type="ARBA" id="ARBA00022989"/>
    </source>
</evidence>
<evidence type="ECO:0000256" key="5">
    <source>
        <dbReference type="ARBA" id="ARBA00023136"/>
    </source>
</evidence>
<evidence type="ECO:0000256" key="1">
    <source>
        <dbReference type="ARBA" id="ARBA00004651"/>
    </source>
</evidence>
<protein>
    <submittedName>
        <fullName evidence="8">DedA family protein</fullName>
    </submittedName>
</protein>